<feature type="transmembrane region" description="Helical" evidence="1">
    <location>
        <begin position="85"/>
        <end position="118"/>
    </location>
</feature>
<dbReference type="KEGG" id="pmul:DR93_682"/>
<accession>A0A1E3XJU6</accession>
<proteinExistence type="predicted"/>
<evidence type="ECO:0000313" key="3">
    <source>
        <dbReference type="EMBL" id="MDT3452780.1"/>
    </source>
</evidence>
<name>A0A1E3XJU6_PASMD</name>
<feature type="transmembrane region" description="Helical" evidence="1">
    <location>
        <begin position="124"/>
        <end position="145"/>
    </location>
</feature>
<feature type="transmembrane region" description="Helical" evidence="1">
    <location>
        <begin position="46"/>
        <end position="64"/>
    </location>
</feature>
<dbReference type="EMBL" id="PPVL01000010">
    <property type="protein sequence ID" value="NNI79754.1"/>
    <property type="molecule type" value="Genomic_DNA"/>
</dbReference>
<dbReference type="Proteomes" id="UP000540079">
    <property type="component" value="Unassembled WGS sequence"/>
</dbReference>
<keyword evidence="1" id="KW-0812">Transmembrane</keyword>
<reference evidence="3" key="2">
    <citation type="submission" date="2022-07" db="EMBL/GenBank/DDBJ databases">
        <title>Sequence of Pasteurella multocoda 17BRD-035.</title>
        <authorList>
            <person name="Roy Chowdhury P."/>
            <person name="Alhamami T."/>
            <person name="Trott D.J."/>
            <person name="Djordvevic S.P."/>
        </authorList>
    </citation>
    <scope>NUCLEOTIDE SEQUENCE</scope>
    <source>
        <strain evidence="3">17BRD-035</strain>
    </source>
</reference>
<dbReference type="Proteomes" id="UP001182304">
    <property type="component" value="Unassembled WGS sequence"/>
</dbReference>
<evidence type="ECO:0000313" key="5">
    <source>
        <dbReference type="Proteomes" id="UP000540079"/>
    </source>
</evidence>
<evidence type="ECO:0000313" key="4">
    <source>
        <dbReference type="EMBL" id="NNI79754.1"/>
    </source>
</evidence>
<protein>
    <submittedName>
        <fullName evidence="4">Tripartite tricarboxylate transporter TctB family protein</fullName>
    </submittedName>
</protein>
<feature type="domain" description="DUF1468" evidence="2">
    <location>
        <begin position="10"/>
        <end position="150"/>
    </location>
</feature>
<dbReference type="EMBL" id="JANIEN010000009">
    <property type="protein sequence ID" value="MDT3452780.1"/>
    <property type="molecule type" value="Genomic_DNA"/>
</dbReference>
<evidence type="ECO:0000259" key="2">
    <source>
        <dbReference type="Pfam" id="PF07331"/>
    </source>
</evidence>
<organism evidence="4 5">
    <name type="scientific">Pasteurella multocida</name>
    <dbReference type="NCBI Taxonomy" id="747"/>
    <lineage>
        <taxon>Bacteria</taxon>
        <taxon>Pseudomonadati</taxon>
        <taxon>Pseudomonadota</taxon>
        <taxon>Gammaproteobacteria</taxon>
        <taxon>Pasteurellales</taxon>
        <taxon>Pasteurellaceae</taxon>
        <taxon>Pasteurella</taxon>
    </lineage>
</organism>
<feature type="transmembrane region" description="Helical" evidence="1">
    <location>
        <begin position="9"/>
        <end position="26"/>
    </location>
</feature>
<keyword evidence="1" id="KW-1133">Transmembrane helix</keyword>
<reference evidence="4 5" key="1">
    <citation type="journal article" date="2018" name="Front. Microbiol.">
        <title>Genetic and Phylogenetic Characteristics of Pasteurella multocida Isolates From Different Host Species.</title>
        <authorList>
            <person name="Peng Z."/>
            <person name="Liang W."/>
            <person name="Wang F."/>
            <person name="Xu Z."/>
            <person name="Xie Z."/>
            <person name="Lian Z."/>
            <person name="Hua L."/>
            <person name="Zhou R."/>
            <person name="Chen H."/>
            <person name="Wu B."/>
        </authorList>
    </citation>
    <scope>NUCLEOTIDE SEQUENCE [LARGE SCALE GENOMIC DNA]</scope>
    <source>
        <strain evidence="4 5">HNA06</strain>
    </source>
</reference>
<dbReference type="AlphaFoldDB" id="A0A1E3XJU6"/>
<dbReference type="GeneID" id="77206601"/>
<dbReference type="InterPro" id="IPR009936">
    <property type="entry name" value="DUF1468"/>
</dbReference>
<gene>
    <name evidence="4" type="ORF">C2800_10040</name>
    <name evidence="3" type="ORF">NQF69_08355</name>
</gene>
<evidence type="ECO:0000256" key="1">
    <source>
        <dbReference type="SAM" id="Phobius"/>
    </source>
</evidence>
<dbReference type="RefSeq" id="WP_005724548.1">
    <property type="nucleotide sequence ID" value="NZ_AP025519.1"/>
</dbReference>
<comment type="caution">
    <text evidence="4">The sequence shown here is derived from an EMBL/GenBank/DDBJ whole genome shotgun (WGS) entry which is preliminary data.</text>
</comment>
<keyword evidence="1" id="KW-0472">Membrane</keyword>
<dbReference type="Pfam" id="PF07331">
    <property type="entry name" value="TctB"/>
    <property type="match status" value="1"/>
</dbReference>
<sequence>MKITFRQDLVGAAVFLILSITLWLLVPLQIVIDEDDGITAQTFPRLIIGLMALCSCILLVKEIIKIIRKQPSKMVTLTLSEELNASIVILLLVLYWFMLYWLPFMVSSIIFAFLMLLFFRCRNWQYYAIVATVITAVSFIFEYLLNISLP</sequence>